<dbReference type="Pfam" id="PF00067">
    <property type="entry name" value="p450"/>
    <property type="match status" value="1"/>
</dbReference>
<evidence type="ECO:0000256" key="1">
    <source>
        <dbReference type="ARBA" id="ARBA00001971"/>
    </source>
</evidence>
<evidence type="ECO:0000256" key="14">
    <source>
        <dbReference type="SAM" id="Phobius"/>
    </source>
</evidence>
<accession>A0AAD4KBG0</accession>
<dbReference type="PROSITE" id="PS00086">
    <property type="entry name" value="CYTOCHROME_P450"/>
    <property type="match status" value="1"/>
</dbReference>
<evidence type="ECO:0000256" key="9">
    <source>
        <dbReference type="ARBA" id="ARBA00023002"/>
    </source>
</evidence>
<evidence type="ECO:0000256" key="10">
    <source>
        <dbReference type="ARBA" id="ARBA00023004"/>
    </source>
</evidence>
<dbReference type="EMBL" id="JAJJHW010000095">
    <property type="protein sequence ID" value="KAH8387442.1"/>
    <property type="molecule type" value="Genomic_DNA"/>
</dbReference>
<evidence type="ECO:0000256" key="8">
    <source>
        <dbReference type="ARBA" id="ARBA00022848"/>
    </source>
</evidence>
<organism evidence="15 16">
    <name type="scientific">Drosophila rubida</name>
    <dbReference type="NCBI Taxonomy" id="30044"/>
    <lineage>
        <taxon>Eukaryota</taxon>
        <taxon>Metazoa</taxon>
        <taxon>Ecdysozoa</taxon>
        <taxon>Arthropoda</taxon>
        <taxon>Hexapoda</taxon>
        <taxon>Insecta</taxon>
        <taxon>Pterygota</taxon>
        <taxon>Neoptera</taxon>
        <taxon>Endopterygota</taxon>
        <taxon>Diptera</taxon>
        <taxon>Brachycera</taxon>
        <taxon>Muscomorpha</taxon>
        <taxon>Ephydroidea</taxon>
        <taxon>Drosophilidae</taxon>
        <taxon>Drosophila</taxon>
    </lineage>
</organism>
<sequence>TLNIAAMLLLMVLLFGIPCLLLWDYLKRKRRNDMIHYMSGPPALPVLGNILLYRGLDGELIMDYALANCRKYGKMYRVWILNQLAVFSTDPRDVEVILSSSQHITKNNLYNLMLPWLGTGLLMSTGRKWHARRKIITPTFHFKILEQFVDIFHQQSNILVEQLQQYADGETALNIFPIICLMALDVITETAMGTKVHAQMSPELPYVRAVFDMSNIVTVRFIKPWQRIDWMFRLLQPRLALKQAQLIKTMHDFTESVIQERREALVNDQQRQAGNVEGDDLGQKRRMALLDVLLQATINGEPLSNEDIREEVDTFMFEGHDTTTSGISFCLYEISRHAEVQQRLVQEIHAVLGENKQQAATLRELNELKYMECVIKESMRLHPPVPIIGRNFKEDVEIRGKLVPAGTNYTIGLYVLLRDEREFEAPNEFRPERFVVNDAATTATETTPSTQAQQQHSYAYLPFSAGPRNCIGQKYAILEMKSVISKLLKHFELLPLGPEPRHMLSLVLRSSNGIHLGLRQR</sequence>
<evidence type="ECO:0000256" key="7">
    <source>
        <dbReference type="ARBA" id="ARBA00022824"/>
    </source>
</evidence>
<keyword evidence="14" id="KW-1133">Transmembrane helix</keyword>
<protein>
    <recommendedName>
        <fullName evidence="17">Cytochrome P450 4d8</fullName>
    </recommendedName>
</protein>
<name>A0AAD4KBG0_9MUSC</name>
<dbReference type="GO" id="GO:0005789">
    <property type="term" value="C:endoplasmic reticulum membrane"/>
    <property type="evidence" value="ECO:0007669"/>
    <property type="project" value="UniProtKB-SubCell"/>
</dbReference>
<dbReference type="GO" id="GO:0005506">
    <property type="term" value="F:iron ion binding"/>
    <property type="evidence" value="ECO:0007669"/>
    <property type="project" value="InterPro"/>
</dbReference>
<keyword evidence="16" id="KW-1185">Reference proteome</keyword>
<evidence type="ECO:0000256" key="3">
    <source>
        <dbReference type="ARBA" id="ARBA00004406"/>
    </source>
</evidence>
<dbReference type="InterPro" id="IPR001128">
    <property type="entry name" value="Cyt_P450"/>
</dbReference>
<dbReference type="GO" id="GO:0016705">
    <property type="term" value="F:oxidoreductase activity, acting on paired donors, with incorporation or reduction of molecular oxygen"/>
    <property type="evidence" value="ECO:0007669"/>
    <property type="project" value="InterPro"/>
</dbReference>
<dbReference type="CDD" id="cd20628">
    <property type="entry name" value="CYP4"/>
    <property type="match status" value="1"/>
</dbReference>
<proteinExistence type="inferred from homology"/>
<dbReference type="PANTHER" id="PTHR24291">
    <property type="entry name" value="CYTOCHROME P450 FAMILY 4"/>
    <property type="match status" value="1"/>
</dbReference>
<evidence type="ECO:0000313" key="16">
    <source>
        <dbReference type="Proteomes" id="UP001200034"/>
    </source>
</evidence>
<dbReference type="PANTHER" id="PTHR24291:SF187">
    <property type="entry name" value="CYTOCHROME P450 4AE1-RELATED"/>
    <property type="match status" value="1"/>
</dbReference>
<evidence type="ECO:0000256" key="13">
    <source>
        <dbReference type="RuleBase" id="RU000461"/>
    </source>
</evidence>
<gene>
    <name evidence="15" type="ORF">KR093_007117</name>
</gene>
<dbReference type="Gene3D" id="1.10.630.10">
    <property type="entry name" value="Cytochrome P450"/>
    <property type="match status" value="1"/>
</dbReference>
<dbReference type="AlphaFoldDB" id="A0AAD4KBG0"/>
<keyword evidence="5 12" id="KW-0349">Heme</keyword>
<evidence type="ECO:0000256" key="11">
    <source>
        <dbReference type="ARBA" id="ARBA00023033"/>
    </source>
</evidence>
<dbReference type="Proteomes" id="UP001200034">
    <property type="component" value="Unassembled WGS sequence"/>
</dbReference>
<evidence type="ECO:0000313" key="15">
    <source>
        <dbReference type="EMBL" id="KAH8387442.1"/>
    </source>
</evidence>
<comment type="similarity">
    <text evidence="4 13">Belongs to the cytochrome P450 family.</text>
</comment>
<dbReference type="PRINTS" id="PR00463">
    <property type="entry name" value="EP450I"/>
</dbReference>
<feature type="transmembrane region" description="Helical" evidence="14">
    <location>
        <begin position="6"/>
        <end position="26"/>
    </location>
</feature>
<keyword evidence="14" id="KW-0812">Transmembrane</keyword>
<reference evidence="15" key="1">
    <citation type="journal article" date="2021" name="Mol. Ecol. Resour.">
        <title>Phylogenomic analyses of the genus Drosophila reveals genomic signals of climate adaptation.</title>
        <authorList>
            <person name="Li F."/>
            <person name="Rane R.V."/>
            <person name="Luria V."/>
            <person name="Xiong Z."/>
            <person name="Chen J."/>
            <person name="Li Z."/>
            <person name="Catullo R.A."/>
            <person name="Griffin P.C."/>
            <person name="Schiffer M."/>
            <person name="Pearce S."/>
            <person name="Lee S.F."/>
            <person name="McElroy K."/>
            <person name="Stocker A."/>
            <person name="Shirriffs J."/>
            <person name="Cockerell F."/>
            <person name="Coppin C."/>
            <person name="Sgro C.M."/>
            <person name="Karger A."/>
            <person name="Cain J.W."/>
            <person name="Weber J.A."/>
            <person name="Santpere G."/>
            <person name="Kirschner M.W."/>
            <person name="Hoffmann A.A."/>
            <person name="Oakeshott J.G."/>
            <person name="Zhang G."/>
        </authorList>
    </citation>
    <scope>NUCLEOTIDE SEQUENCE</scope>
    <source>
        <strain evidence="15">BGI-SZ-2011g</strain>
    </source>
</reference>
<evidence type="ECO:0000256" key="5">
    <source>
        <dbReference type="ARBA" id="ARBA00022617"/>
    </source>
</evidence>
<dbReference type="InterPro" id="IPR050196">
    <property type="entry name" value="Cytochrome_P450_Monoox"/>
</dbReference>
<keyword evidence="9 13" id="KW-0560">Oxidoreductase</keyword>
<dbReference type="FunFam" id="1.10.630.10:FF:000182">
    <property type="entry name" value="Cytochrome P450 3A4"/>
    <property type="match status" value="1"/>
</dbReference>
<dbReference type="PRINTS" id="PR00385">
    <property type="entry name" value="P450"/>
</dbReference>
<evidence type="ECO:0000256" key="6">
    <source>
        <dbReference type="ARBA" id="ARBA00022723"/>
    </source>
</evidence>
<keyword evidence="6 12" id="KW-0479">Metal-binding</keyword>
<keyword evidence="7" id="KW-0256">Endoplasmic reticulum</keyword>
<evidence type="ECO:0000256" key="4">
    <source>
        <dbReference type="ARBA" id="ARBA00010617"/>
    </source>
</evidence>
<evidence type="ECO:0000256" key="2">
    <source>
        <dbReference type="ARBA" id="ARBA00004174"/>
    </source>
</evidence>
<comment type="caution">
    <text evidence="15">The sequence shown here is derived from an EMBL/GenBank/DDBJ whole genome shotgun (WGS) entry which is preliminary data.</text>
</comment>
<dbReference type="GO" id="GO:0020037">
    <property type="term" value="F:heme binding"/>
    <property type="evidence" value="ECO:0007669"/>
    <property type="project" value="InterPro"/>
</dbReference>
<feature type="binding site" description="axial binding residue" evidence="12">
    <location>
        <position position="470"/>
    </location>
    <ligand>
        <name>heme</name>
        <dbReference type="ChEBI" id="CHEBI:30413"/>
    </ligand>
    <ligandPart>
        <name>Fe</name>
        <dbReference type="ChEBI" id="CHEBI:18248"/>
    </ligandPart>
</feature>
<dbReference type="InterPro" id="IPR017972">
    <property type="entry name" value="Cyt_P450_CS"/>
</dbReference>
<keyword evidence="10 12" id="KW-0408">Iron</keyword>
<comment type="cofactor">
    <cofactor evidence="1 12">
        <name>heme</name>
        <dbReference type="ChEBI" id="CHEBI:30413"/>
    </cofactor>
</comment>
<dbReference type="InterPro" id="IPR002401">
    <property type="entry name" value="Cyt_P450_E_grp-I"/>
</dbReference>
<keyword evidence="8" id="KW-0492">Microsome</keyword>
<dbReference type="InterPro" id="IPR036396">
    <property type="entry name" value="Cyt_P450_sf"/>
</dbReference>
<keyword evidence="11 13" id="KW-0503">Monooxygenase</keyword>
<comment type="subcellular location">
    <subcellularLocation>
        <location evidence="3">Endoplasmic reticulum membrane</location>
        <topology evidence="3">Peripheral membrane protein</topology>
    </subcellularLocation>
    <subcellularLocation>
        <location evidence="2">Microsome membrane</location>
        <topology evidence="2">Peripheral membrane protein</topology>
    </subcellularLocation>
</comment>
<evidence type="ECO:0000256" key="12">
    <source>
        <dbReference type="PIRSR" id="PIRSR602401-1"/>
    </source>
</evidence>
<keyword evidence="14" id="KW-0472">Membrane</keyword>
<evidence type="ECO:0008006" key="17">
    <source>
        <dbReference type="Google" id="ProtNLM"/>
    </source>
</evidence>
<dbReference type="SUPFAM" id="SSF48264">
    <property type="entry name" value="Cytochrome P450"/>
    <property type="match status" value="1"/>
</dbReference>
<feature type="non-terminal residue" evidence="15">
    <location>
        <position position="521"/>
    </location>
</feature>
<dbReference type="GO" id="GO:0004497">
    <property type="term" value="F:monooxygenase activity"/>
    <property type="evidence" value="ECO:0007669"/>
    <property type="project" value="UniProtKB-KW"/>
</dbReference>